<dbReference type="PANTHER" id="PTHR42893:SF46">
    <property type="entry name" value="PROTEIN DETOXIFICATION 44, CHLOROPLASTIC"/>
    <property type="match status" value="1"/>
</dbReference>
<proteinExistence type="inferred from homology"/>
<dbReference type="PANTHER" id="PTHR42893">
    <property type="entry name" value="PROTEIN DETOXIFICATION 44, CHLOROPLASTIC-RELATED"/>
    <property type="match status" value="1"/>
</dbReference>
<organism evidence="7 8">
    <name type="scientific">Emiliania huxleyi (strain CCMP1516)</name>
    <dbReference type="NCBI Taxonomy" id="280463"/>
    <lineage>
        <taxon>Eukaryota</taxon>
        <taxon>Haptista</taxon>
        <taxon>Haptophyta</taxon>
        <taxon>Prymnesiophyceae</taxon>
        <taxon>Isochrysidales</taxon>
        <taxon>Noelaerhabdaceae</taxon>
        <taxon>Emiliania</taxon>
    </lineage>
</organism>
<feature type="transmembrane region" description="Helical" evidence="6">
    <location>
        <begin position="181"/>
        <end position="199"/>
    </location>
</feature>
<evidence type="ECO:0000256" key="3">
    <source>
        <dbReference type="ARBA" id="ARBA00022692"/>
    </source>
</evidence>
<protein>
    <recommendedName>
        <fullName evidence="9">Protein DETOXIFICATION</fullName>
    </recommendedName>
</protein>
<feature type="transmembrane region" description="Helical" evidence="6">
    <location>
        <begin position="211"/>
        <end position="235"/>
    </location>
</feature>
<evidence type="ECO:0000256" key="1">
    <source>
        <dbReference type="ARBA" id="ARBA00004141"/>
    </source>
</evidence>
<feature type="transmembrane region" description="Helical" evidence="6">
    <location>
        <begin position="149"/>
        <end position="174"/>
    </location>
</feature>
<keyword evidence="3 6" id="KW-0812">Transmembrane</keyword>
<evidence type="ECO:0000256" key="2">
    <source>
        <dbReference type="ARBA" id="ARBA00010199"/>
    </source>
</evidence>
<comment type="subcellular location">
    <subcellularLocation>
        <location evidence="1">Membrane</location>
        <topology evidence="1">Multi-pass membrane protein</topology>
    </subcellularLocation>
</comment>
<dbReference type="GO" id="GO:0015297">
    <property type="term" value="F:antiporter activity"/>
    <property type="evidence" value="ECO:0007669"/>
    <property type="project" value="InterPro"/>
</dbReference>
<dbReference type="GO" id="GO:0042910">
    <property type="term" value="F:xenobiotic transmembrane transporter activity"/>
    <property type="evidence" value="ECO:0007669"/>
    <property type="project" value="InterPro"/>
</dbReference>
<dbReference type="GO" id="GO:0016020">
    <property type="term" value="C:membrane"/>
    <property type="evidence" value="ECO:0007669"/>
    <property type="project" value="UniProtKB-SubCell"/>
</dbReference>
<accession>A0A0D3JXI7</accession>
<keyword evidence="8" id="KW-1185">Reference proteome</keyword>
<dbReference type="InterPro" id="IPR002528">
    <property type="entry name" value="MATE_fam"/>
</dbReference>
<dbReference type="STRING" id="2903.R1CZM2"/>
<dbReference type="PaxDb" id="2903-EOD28222"/>
<dbReference type="InterPro" id="IPR044644">
    <property type="entry name" value="DinF-like"/>
</dbReference>
<dbReference type="RefSeq" id="XP_005780651.1">
    <property type="nucleotide sequence ID" value="XM_005780594.1"/>
</dbReference>
<evidence type="ECO:0000313" key="7">
    <source>
        <dbReference type="EnsemblProtists" id="EOD28222"/>
    </source>
</evidence>
<evidence type="ECO:0000256" key="6">
    <source>
        <dbReference type="SAM" id="Phobius"/>
    </source>
</evidence>
<evidence type="ECO:0000313" key="8">
    <source>
        <dbReference type="Proteomes" id="UP000013827"/>
    </source>
</evidence>
<feature type="transmembrane region" description="Helical" evidence="6">
    <location>
        <begin position="396"/>
        <end position="415"/>
    </location>
</feature>
<evidence type="ECO:0000256" key="5">
    <source>
        <dbReference type="ARBA" id="ARBA00023136"/>
    </source>
</evidence>
<dbReference type="AlphaFoldDB" id="A0A0D3JXI7"/>
<name>A0A0D3JXI7_EMIH1</name>
<dbReference type="Pfam" id="PF01554">
    <property type="entry name" value="MatE"/>
    <property type="match status" value="2"/>
</dbReference>
<feature type="transmembrane region" description="Helical" evidence="6">
    <location>
        <begin position="427"/>
        <end position="447"/>
    </location>
</feature>
<sequence length="578" mass="60332">MSVPANNDEPLVRIAEDDFAKAVSLRAILAASLPSIVNNAAQPIAAALQLGLLGHSDSAAQRVAVFSAVGAAVTFVANISNFVIVVTMSRVGHALGAKRWAALGRTVWTVLVCALVIGLLSALVLWLGRRPLLSALSLSRPPLDELAESYLPVALLRLPPLLLLRASSAVLVGYQRVKAASLLNLALACADTAAFYLLLHSSLVLAGGGLVAVGAAVAATCAIAAAAAVTAVLLLPPDAAVRVLPRRCCRRAAAAPEAEGALPADAPAAPSESSLLSLARDSLNVLVRSVLLSGSVLALMVAVAPLGAATVGAHAVVLQLWMVTSYVVDGFADVGTMVGSRLLGAGEERHMRRLTATLLLLGLATGGVAACLMAALHDPLVAAFTRDSETRAMLHTPLWTLLCALQPVNALVFVYDGLIYAVRAFGFLRNALLLGVCCTFAPALALAKSLSPSSLLAIWAAKAALNCWRCGSALLLIHVRHWPHWGGGRAQASAQADGPSREWLARHRHGAAPRAAAAAAAAGGAAIIWRPLPRSLWRVRAARPRGGRPRRWRGRRVGRRFAELFAESIGRRFAVLFV</sequence>
<feature type="transmembrane region" description="Helical" evidence="6">
    <location>
        <begin position="63"/>
        <end position="86"/>
    </location>
</feature>
<dbReference type="KEGG" id="ehx:EMIHUDRAFT_442977"/>
<keyword evidence="5 6" id="KW-0472">Membrane</keyword>
<dbReference type="EnsemblProtists" id="EOD28222">
    <property type="protein sequence ID" value="EOD28222"/>
    <property type="gene ID" value="EMIHUDRAFT_442977"/>
</dbReference>
<reference evidence="8" key="1">
    <citation type="journal article" date="2013" name="Nature">
        <title>Pan genome of the phytoplankton Emiliania underpins its global distribution.</title>
        <authorList>
            <person name="Read B.A."/>
            <person name="Kegel J."/>
            <person name="Klute M.J."/>
            <person name="Kuo A."/>
            <person name="Lefebvre S.C."/>
            <person name="Maumus F."/>
            <person name="Mayer C."/>
            <person name="Miller J."/>
            <person name="Monier A."/>
            <person name="Salamov A."/>
            <person name="Young J."/>
            <person name="Aguilar M."/>
            <person name="Claverie J.M."/>
            <person name="Frickenhaus S."/>
            <person name="Gonzalez K."/>
            <person name="Herman E.K."/>
            <person name="Lin Y.C."/>
            <person name="Napier J."/>
            <person name="Ogata H."/>
            <person name="Sarno A.F."/>
            <person name="Shmutz J."/>
            <person name="Schroeder D."/>
            <person name="de Vargas C."/>
            <person name="Verret F."/>
            <person name="von Dassow P."/>
            <person name="Valentin K."/>
            <person name="Van de Peer Y."/>
            <person name="Wheeler G."/>
            <person name="Dacks J.B."/>
            <person name="Delwiche C.F."/>
            <person name="Dyhrman S.T."/>
            <person name="Glockner G."/>
            <person name="John U."/>
            <person name="Richards T."/>
            <person name="Worden A.Z."/>
            <person name="Zhang X."/>
            <person name="Grigoriev I.V."/>
            <person name="Allen A.E."/>
            <person name="Bidle K."/>
            <person name="Borodovsky M."/>
            <person name="Bowler C."/>
            <person name="Brownlee C."/>
            <person name="Cock J.M."/>
            <person name="Elias M."/>
            <person name="Gladyshev V.N."/>
            <person name="Groth M."/>
            <person name="Guda C."/>
            <person name="Hadaegh A."/>
            <person name="Iglesias-Rodriguez M.D."/>
            <person name="Jenkins J."/>
            <person name="Jones B.M."/>
            <person name="Lawson T."/>
            <person name="Leese F."/>
            <person name="Lindquist E."/>
            <person name="Lobanov A."/>
            <person name="Lomsadze A."/>
            <person name="Malik S.B."/>
            <person name="Marsh M.E."/>
            <person name="Mackinder L."/>
            <person name="Mock T."/>
            <person name="Mueller-Roeber B."/>
            <person name="Pagarete A."/>
            <person name="Parker M."/>
            <person name="Probert I."/>
            <person name="Quesneville H."/>
            <person name="Raines C."/>
            <person name="Rensing S.A."/>
            <person name="Riano-Pachon D.M."/>
            <person name="Richier S."/>
            <person name="Rokitta S."/>
            <person name="Shiraiwa Y."/>
            <person name="Soanes D.M."/>
            <person name="van der Giezen M."/>
            <person name="Wahlund T.M."/>
            <person name="Williams B."/>
            <person name="Wilson W."/>
            <person name="Wolfe G."/>
            <person name="Wurch L.L."/>
        </authorList>
    </citation>
    <scope>NUCLEOTIDE SEQUENCE</scope>
</reference>
<feature type="transmembrane region" description="Helical" evidence="6">
    <location>
        <begin position="285"/>
        <end position="308"/>
    </location>
</feature>
<feature type="transmembrane region" description="Helical" evidence="6">
    <location>
        <begin position="356"/>
        <end position="376"/>
    </location>
</feature>
<dbReference type="HOGENOM" id="CLU_472107_0_0_1"/>
<comment type="similarity">
    <text evidence="2">Belongs to the multi antimicrobial extrusion (MATE) (TC 2.A.66.1) family.</text>
</comment>
<dbReference type="Proteomes" id="UP000013827">
    <property type="component" value="Unassembled WGS sequence"/>
</dbReference>
<reference evidence="7" key="2">
    <citation type="submission" date="2024-10" db="UniProtKB">
        <authorList>
            <consortium name="EnsemblProtists"/>
        </authorList>
    </citation>
    <scope>IDENTIFICATION</scope>
</reference>
<dbReference type="GeneID" id="17273767"/>
<feature type="transmembrane region" description="Helical" evidence="6">
    <location>
        <begin position="107"/>
        <end position="129"/>
    </location>
</feature>
<feature type="transmembrane region" description="Helical" evidence="6">
    <location>
        <begin position="320"/>
        <end position="344"/>
    </location>
</feature>
<evidence type="ECO:0008006" key="9">
    <source>
        <dbReference type="Google" id="ProtNLM"/>
    </source>
</evidence>
<keyword evidence="4 6" id="KW-1133">Transmembrane helix</keyword>
<evidence type="ECO:0000256" key="4">
    <source>
        <dbReference type="ARBA" id="ARBA00022989"/>
    </source>
</evidence>
<dbReference type="eggNOG" id="KOG1347">
    <property type="taxonomic scope" value="Eukaryota"/>
</dbReference>